<sequence>MSAKQRKLPLYEQIKNKMLMKINHGDWTPGENIPSESQLMERFNVSRTTIRQALRDLAHQGIIETRRGAPSRVSISPKGKPRSQGVFHHEMGNEMTVKVLRTGVVTNYEALRRLNLGKSEQVFFLERLRLADRKPIAYQQLFLPFEIGKVVKDYAEIEFDIFPKLGREDIHYSTIKEQVNAAVATQYEADLLGIFPGEPLVDIDRLTLGIEGSPIEYSRTKYRTDSFHYKVEIGG</sequence>
<gene>
    <name evidence="5" type="ORF">MUN89_08680</name>
</gene>
<dbReference type="Proteomes" id="UP000831787">
    <property type="component" value="Chromosome"/>
</dbReference>
<dbReference type="InterPro" id="IPR011663">
    <property type="entry name" value="UTRA"/>
</dbReference>
<dbReference type="InterPro" id="IPR028978">
    <property type="entry name" value="Chorismate_lyase_/UTRA_dom_sf"/>
</dbReference>
<dbReference type="InterPro" id="IPR036390">
    <property type="entry name" value="WH_DNA-bd_sf"/>
</dbReference>
<dbReference type="PANTHER" id="PTHR44846:SF1">
    <property type="entry name" value="MANNOSYL-D-GLYCERATE TRANSPORT_METABOLISM SYSTEM REPRESSOR MNGR-RELATED"/>
    <property type="match status" value="1"/>
</dbReference>
<dbReference type="EMBL" id="CP095073">
    <property type="protein sequence ID" value="UOQ45979.1"/>
    <property type="molecule type" value="Genomic_DNA"/>
</dbReference>
<organism evidence="5 6">
    <name type="scientific">Halobacillus salinarum</name>
    <dbReference type="NCBI Taxonomy" id="2932257"/>
    <lineage>
        <taxon>Bacteria</taxon>
        <taxon>Bacillati</taxon>
        <taxon>Bacillota</taxon>
        <taxon>Bacilli</taxon>
        <taxon>Bacillales</taxon>
        <taxon>Bacillaceae</taxon>
        <taxon>Halobacillus</taxon>
    </lineage>
</organism>
<evidence type="ECO:0000259" key="4">
    <source>
        <dbReference type="PROSITE" id="PS50949"/>
    </source>
</evidence>
<evidence type="ECO:0000313" key="5">
    <source>
        <dbReference type="EMBL" id="UOQ45979.1"/>
    </source>
</evidence>
<feature type="domain" description="HTH gntR-type" evidence="4">
    <location>
        <begin position="8"/>
        <end position="76"/>
    </location>
</feature>
<name>A0ABY4EP51_9BACI</name>
<dbReference type="Gene3D" id="1.10.10.10">
    <property type="entry name" value="Winged helix-like DNA-binding domain superfamily/Winged helix DNA-binding domain"/>
    <property type="match status" value="1"/>
</dbReference>
<reference evidence="5 6" key="1">
    <citation type="submission" date="2022-04" db="EMBL/GenBank/DDBJ databases">
        <title>Halobacillus sp. isolated from saltern.</title>
        <authorList>
            <person name="Won M."/>
            <person name="Lee C.-M."/>
            <person name="Woen H.-Y."/>
            <person name="Kwon S.-W."/>
        </authorList>
    </citation>
    <scope>NUCLEOTIDE SEQUENCE [LARGE SCALE GENOMIC DNA]</scope>
    <source>
        <strain evidence="5 6">SSBR10-3</strain>
    </source>
</reference>
<evidence type="ECO:0000256" key="3">
    <source>
        <dbReference type="ARBA" id="ARBA00023163"/>
    </source>
</evidence>
<accession>A0ABY4EP51</accession>
<keyword evidence="1" id="KW-0805">Transcription regulation</keyword>
<keyword evidence="6" id="KW-1185">Reference proteome</keyword>
<proteinExistence type="predicted"/>
<dbReference type="InterPro" id="IPR000524">
    <property type="entry name" value="Tscrpt_reg_HTH_GntR"/>
</dbReference>
<dbReference type="CDD" id="cd07377">
    <property type="entry name" value="WHTH_GntR"/>
    <property type="match status" value="1"/>
</dbReference>
<dbReference type="Pfam" id="PF00392">
    <property type="entry name" value="GntR"/>
    <property type="match status" value="1"/>
</dbReference>
<evidence type="ECO:0000313" key="6">
    <source>
        <dbReference type="Proteomes" id="UP000831787"/>
    </source>
</evidence>
<keyword evidence="2" id="KW-0238">DNA-binding</keyword>
<dbReference type="PROSITE" id="PS50949">
    <property type="entry name" value="HTH_GNTR"/>
    <property type="match status" value="1"/>
</dbReference>
<dbReference type="Pfam" id="PF07702">
    <property type="entry name" value="UTRA"/>
    <property type="match status" value="1"/>
</dbReference>
<dbReference type="InterPro" id="IPR036388">
    <property type="entry name" value="WH-like_DNA-bd_sf"/>
</dbReference>
<dbReference type="PRINTS" id="PR00035">
    <property type="entry name" value="HTHGNTR"/>
</dbReference>
<dbReference type="Gene3D" id="3.40.1410.10">
    <property type="entry name" value="Chorismate lyase-like"/>
    <property type="match status" value="1"/>
</dbReference>
<protein>
    <submittedName>
        <fullName evidence="5">GntR family transcriptional regulator</fullName>
    </submittedName>
</protein>
<dbReference type="RefSeq" id="WP_244712940.1">
    <property type="nucleotide sequence ID" value="NZ_CP095073.1"/>
</dbReference>
<dbReference type="InterPro" id="IPR050679">
    <property type="entry name" value="Bact_HTH_transcr_reg"/>
</dbReference>
<dbReference type="SUPFAM" id="SSF46785">
    <property type="entry name" value="Winged helix' DNA-binding domain"/>
    <property type="match status" value="1"/>
</dbReference>
<dbReference type="PANTHER" id="PTHR44846">
    <property type="entry name" value="MANNOSYL-D-GLYCERATE TRANSPORT/METABOLISM SYSTEM REPRESSOR MNGR-RELATED"/>
    <property type="match status" value="1"/>
</dbReference>
<dbReference type="SMART" id="SM00345">
    <property type="entry name" value="HTH_GNTR"/>
    <property type="match status" value="1"/>
</dbReference>
<evidence type="ECO:0000256" key="2">
    <source>
        <dbReference type="ARBA" id="ARBA00023125"/>
    </source>
</evidence>
<evidence type="ECO:0000256" key="1">
    <source>
        <dbReference type="ARBA" id="ARBA00023015"/>
    </source>
</evidence>
<dbReference type="SMART" id="SM00866">
    <property type="entry name" value="UTRA"/>
    <property type="match status" value="1"/>
</dbReference>
<dbReference type="SUPFAM" id="SSF64288">
    <property type="entry name" value="Chorismate lyase-like"/>
    <property type="match status" value="1"/>
</dbReference>
<keyword evidence="3" id="KW-0804">Transcription</keyword>